<dbReference type="Proteomes" id="UP000595140">
    <property type="component" value="Unassembled WGS sequence"/>
</dbReference>
<feature type="compositionally biased region" description="Gly residues" evidence="1">
    <location>
        <begin position="46"/>
        <end position="61"/>
    </location>
</feature>
<evidence type="ECO:0008006" key="5">
    <source>
        <dbReference type="Google" id="ProtNLM"/>
    </source>
</evidence>
<dbReference type="EMBL" id="OOIL02000002">
    <property type="protein sequence ID" value="VFQ58916.1"/>
    <property type="molecule type" value="Genomic_DNA"/>
</dbReference>
<dbReference type="AlphaFoldDB" id="A0A484KAT4"/>
<sequence length="146" mass="14648">MMKMRSTRAALILAFFLILTATRTSSTRPDPDRDGQAKHGGEPSRAGGGRGGDFGGFFGPGPGFSIPGFGGGYGSGFGGPGGGYGKGGVVRPPAVVCKEKGPCRGKKLTCPDKCYKSFSRSGKGYGGGGGGGSCTVDCTKKCAAYC</sequence>
<organism evidence="3 4">
    <name type="scientific">Cuscuta campestris</name>
    <dbReference type="NCBI Taxonomy" id="132261"/>
    <lineage>
        <taxon>Eukaryota</taxon>
        <taxon>Viridiplantae</taxon>
        <taxon>Streptophyta</taxon>
        <taxon>Embryophyta</taxon>
        <taxon>Tracheophyta</taxon>
        <taxon>Spermatophyta</taxon>
        <taxon>Magnoliopsida</taxon>
        <taxon>eudicotyledons</taxon>
        <taxon>Gunneridae</taxon>
        <taxon>Pentapetalae</taxon>
        <taxon>asterids</taxon>
        <taxon>lamiids</taxon>
        <taxon>Solanales</taxon>
        <taxon>Convolvulaceae</taxon>
        <taxon>Cuscuteae</taxon>
        <taxon>Cuscuta</taxon>
        <taxon>Cuscuta subgen. Grammica</taxon>
        <taxon>Cuscuta sect. Cleistogrammica</taxon>
    </lineage>
</organism>
<gene>
    <name evidence="3" type="ORF">CCAM_LOCUS692</name>
</gene>
<name>A0A484KAT4_9ASTE</name>
<dbReference type="PANTHER" id="PTHR34789">
    <property type="entry name" value="EXPRESSED PROTEIN"/>
    <property type="match status" value="1"/>
</dbReference>
<feature type="chain" id="PRO_5019866813" description="Glycine-rich protein" evidence="2">
    <location>
        <begin position="27"/>
        <end position="146"/>
    </location>
</feature>
<keyword evidence="2" id="KW-0732">Signal</keyword>
<feature type="signal peptide" evidence="2">
    <location>
        <begin position="1"/>
        <end position="26"/>
    </location>
</feature>
<feature type="region of interest" description="Disordered" evidence="1">
    <location>
        <begin position="24"/>
        <end position="61"/>
    </location>
</feature>
<dbReference type="OrthoDB" id="1107388at2759"/>
<reference evidence="3 4" key="1">
    <citation type="submission" date="2018-04" db="EMBL/GenBank/DDBJ databases">
        <authorList>
            <person name="Vogel A."/>
        </authorList>
    </citation>
    <scope>NUCLEOTIDE SEQUENCE [LARGE SCALE GENOMIC DNA]</scope>
</reference>
<proteinExistence type="predicted"/>
<evidence type="ECO:0000256" key="1">
    <source>
        <dbReference type="SAM" id="MobiDB-lite"/>
    </source>
</evidence>
<feature type="compositionally biased region" description="Basic and acidic residues" evidence="1">
    <location>
        <begin position="29"/>
        <end position="42"/>
    </location>
</feature>
<keyword evidence="4" id="KW-1185">Reference proteome</keyword>
<evidence type="ECO:0000313" key="4">
    <source>
        <dbReference type="Proteomes" id="UP000595140"/>
    </source>
</evidence>
<accession>A0A484KAT4</accession>
<evidence type="ECO:0000256" key="2">
    <source>
        <dbReference type="SAM" id="SignalP"/>
    </source>
</evidence>
<protein>
    <recommendedName>
        <fullName evidence="5">Glycine-rich protein</fullName>
    </recommendedName>
</protein>
<dbReference type="PANTHER" id="PTHR34789:SF1">
    <property type="entry name" value="EXPRESSED PROTEIN"/>
    <property type="match status" value="1"/>
</dbReference>
<evidence type="ECO:0000313" key="3">
    <source>
        <dbReference type="EMBL" id="VFQ58916.1"/>
    </source>
</evidence>